<sequence>MFVQRLGKSLLQRVPAVVSRPLSTTHLLQSPKIPAPAPDFKGISVFQNEFKEVSLNDFRGKYLVLFFYPLDFTFVCPTELIAFSDRIKEFDAINCALVGCSCDSHFSHLAFIQRSRKEGGLGGLNYPLLSDYKKEIARKYDVLLEEEGVPLRGLFIIDKEGTLRQKTVNDLPVGRSVDEVLRLVKAFQFVEEHGEVCPANWQPGSKTIKADPKGSQAYFETAN</sequence>
<evidence type="ECO:0000256" key="1">
    <source>
        <dbReference type="ARBA" id="ARBA00009796"/>
    </source>
</evidence>
<dbReference type="Pfam" id="PF10417">
    <property type="entry name" value="1-cysPrx_C"/>
    <property type="match status" value="1"/>
</dbReference>
<evidence type="ECO:0000256" key="4">
    <source>
        <dbReference type="ARBA" id="ARBA00022862"/>
    </source>
</evidence>
<dbReference type="GO" id="GO:0008379">
    <property type="term" value="F:thioredoxin peroxidase activity"/>
    <property type="evidence" value="ECO:0007669"/>
    <property type="project" value="TreeGrafter"/>
</dbReference>
<keyword evidence="7 9" id="KW-0676">Redox-active center</keyword>
<evidence type="ECO:0000256" key="5">
    <source>
        <dbReference type="ARBA" id="ARBA00023002"/>
    </source>
</evidence>
<dbReference type="Gene3D" id="3.40.30.10">
    <property type="entry name" value="Glutaredoxin"/>
    <property type="match status" value="1"/>
</dbReference>
<dbReference type="AlphaFoldDB" id="A0A6P9A8W2"/>
<evidence type="ECO:0000256" key="6">
    <source>
        <dbReference type="ARBA" id="ARBA00023157"/>
    </source>
</evidence>
<dbReference type="InterPro" id="IPR013766">
    <property type="entry name" value="Thioredoxin_domain"/>
</dbReference>
<dbReference type="Pfam" id="PF00578">
    <property type="entry name" value="AhpC-TSA"/>
    <property type="match status" value="1"/>
</dbReference>
<evidence type="ECO:0000256" key="2">
    <source>
        <dbReference type="ARBA" id="ARBA00013017"/>
    </source>
</evidence>
<dbReference type="PANTHER" id="PTHR10681:SF128">
    <property type="entry name" value="THIOREDOXIN-DEPENDENT PEROXIDE REDUCTASE, MITOCHONDRIAL"/>
    <property type="match status" value="1"/>
</dbReference>
<dbReference type="PROSITE" id="PS51352">
    <property type="entry name" value="THIOREDOXIN_2"/>
    <property type="match status" value="1"/>
</dbReference>
<dbReference type="GO" id="GO:0005739">
    <property type="term" value="C:mitochondrion"/>
    <property type="evidence" value="ECO:0007669"/>
    <property type="project" value="TreeGrafter"/>
</dbReference>
<dbReference type="PIRSF" id="PIRSF000239">
    <property type="entry name" value="AHPC"/>
    <property type="match status" value="1"/>
</dbReference>
<dbReference type="GO" id="GO:0005829">
    <property type="term" value="C:cytosol"/>
    <property type="evidence" value="ECO:0007669"/>
    <property type="project" value="TreeGrafter"/>
</dbReference>
<dbReference type="GO" id="GO:0006979">
    <property type="term" value="P:response to oxidative stress"/>
    <property type="evidence" value="ECO:0007669"/>
    <property type="project" value="TreeGrafter"/>
</dbReference>
<keyword evidence="4 9" id="KW-0049">Antioxidant</keyword>
<keyword evidence="5 9" id="KW-0560">Oxidoreductase</keyword>
<protein>
    <recommendedName>
        <fullName evidence="2">thioredoxin-dependent peroxiredoxin</fullName>
        <ecNumber evidence="2">1.11.1.24</ecNumber>
    </recommendedName>
</protein>
<dbReference type="InterPro" id="IPR024706">
    <property type="entry name" value="Peroxiredoxin_AhpC-typ"/>
</dbReference>
<dbReference type="InterPro" id="IPR019479">
    <property type="entry name" value="Peroxiredoxin_C"/>
</dbReference>
<dbReference type="InterPro" id="IPR036249">
    <property type="entry name" value="Thioredoxin-like_sf"/>
</dbReference>
<evidence type="ECO:0000256" key="3">
    <source>
        <dbReference type="ARBA" id="ARBA00022559"/>
    </source>
</evidence>
<dbReference type="FunFam" id="3.40.30.10:FF:000003">
    <property type="entry name" value="Peroxiredoxin 1"/>
    <property type="match status" value="1"/>
</dbReference>
<dbReference type="GeneID" id="117653140"/>
<dbReference type="SUPFAM" id="SSF52833">
    <property type="entry name" value="Thioredoxin-like"/>
    <property type="match status" value="1"/>
</dbReference>
<gene>
    <name evidence="13" type="primary">LOC117653140</name>
</gene>
<evidence type="ECO:0000256" key="10">
    <source>
        <dbReference type="PIRSR" id="PIRSR000239-1"/>
    </source>
</evidence>
<name>A0A6P9A8W2_THRPL</name>
<dbReference type="CDD" id="cd03015">
    <property type="entry name" value="PRX_Typ2cys"/>
    <property type="match status" value="1"/>
</dbReference>
<feature type="active site" description="Cysteine sulfenic acid (-SOH) intermediate; for peroxidase activity" evidence="10">
    <location>
        <position position="76"/>
    </location>
</feature>
<evidence type="ECO:0000313" key="13">
    <source>
        <dbReference type="RefSeq" id="XP_034254452.1"/>
    </source>
</evidence>
<accession>A0A6P9A8W2</accession>
<evidence type="ECO:0000256" key="8">
    <source>
        <dbReference type="ARBA" id="ARBA00049091"/>
    </source>
</evidence>
<dbReference type="GO" id="GO:0033554">
    <property type="term" value="P:cellular response to stress"/>
    <property type="evidence" value="ECO:0007669"/>
    <property type="project" value="TreeGrafter"/>
</dbReference>
<proteinExistence type="inferred from homology"/>
<dbReference type="EC" id="1.11.1.24" evidence="2"/>
<dbReference type="Proteomes" id="UP000515158">
    <property type="component" value="Unplaced"/>
</dbReference>
<dbReference type="InterPro" id="IPR050217">
    <property type="entry name" value="Peroxiredoxin"/>
</dbReference>
<evidence type="ECO:0000256" key="9">
    <source>
        <dbReference type="PIRNR" id="PIRNR000239"/>
    </source>
</evidence>
<evidence type="ECO:0000259" key="11">
    <source>
        <dbReference type="PROSITE" id="PS51352"/>
    </source>
</evidence>
<feature type="domain" description="Thioredoxin" evidence="11">
    <location>
        <begin position="31"/>
        <end position="189"/>
    </location>
</feature>
<keyword evidence="6" id="KW-1015">Disulfide bond</keyword>
<evidence type="ECO:0000313" key="12">
    <source>
        <dbReference type="Proteomes" id="UP000515158"/>
    </source>
</evidence>
<dbReference type="InterPro" id="IPR000866">
    <property type="entry name" value="AhpC/TSA"/>
</dbReference>
<dbReference type="InParanoid" id="A0A6P9A8W2"/>
<dbReference type="RefSeq" id="XP_034254452.1">
    <property type="nucleotide sequence ID" value="XM_034398561.1"/>
</dbReference>
<dbReference type="FunCoup" id="A0A6P9A8W2">
    <property type="interactions" value="931"/>
</dbReference>
<dbReference type="GO" id="GO:0008340">
    <property type="term" value="P:determination of adult lifespan"/>
    <property type="evidence" value="ECO:0007669"/>
    <property type="project" value="UniProtKB-ARBA"/>
</dbReference>
<dbReference type="GO" id="GO:0045454">
    <property type="term" value="P:cell redox homeostasis"/>
    <property type="evidence" value="ECO:0007669"/>
    <property type="project" value="TreeGrafter"/>
</dbReference>
<evidence type="ECO:0000256" key="7">
    <source>
        <dbReference type="ARBA" id="ARBA00023284"/>
    </source>
</evidence>
<keyword evidence="12" id="KW-1185">Reference proteome</keyword>
<keyword evidence="3 9" id="KW-0575">Peroxidase</keyword>
<dbReference type="KEGG" id="tpal:117653140"/>
<dbReference type="GO" id="GO:0042744">
    <property type="term" value="P:hydrogen peroxide catabolic process"/>
    <property type="evidence" value="ECO:0007669"/>
    <property type="project" value="TreeGrafter"/>
</dbReference>
<dbReference type="OrthoDB" id="185659at2759"/>
<comment type="similarity">
    <text evidence="1">Belongs to the peroxiredoxin family. AhpC/Prx1 subfamily.</text>
</comment>
<organism evidence="13">
    <name type="scientific">Thrips palmi</name>
    <name type="common">Melon thrips</name>
    <dbReference type="NCBI Taxonomy" id="161013"/>
    <lineage>
        <taxon>Eukaryota</taxon>
        <taxon>Metazoa</taxon>
        <taxon>Ecdysozoa</taxon>
        <taxon>Arthropoda</taxon>
        <taxon>Hexapoda</taxon>
        <taxon>Insecta</taxon>
        <taxon>Pterygota</taxon>
        <taxon>Neoptera</taxon>
        <taxon>Paraneoptera</taxon>
        <taxon>Thysanoptera</taxon>
        <taxon>Terebrantia</taxon>
        <taxon>Thripoidea</taxon>
        <taxon>Thripidae</taxon>
        <taxon>Thrips</taxon>
    </lineage>
</organism>
<reference evidence="13" key="1">
    <citation type="submission" date="2025-08" db="UniProtKB">
        <authorList>
            <consortium name="RefSeq"/>
        </authorList>
    </citation>
    <scope>IDENTIFICATION</scope>
    <source>
        <tissue evidence="13">Total insect</tissue>
    </source>
</reference>
<comment type="catalytic activity">
    <reaction evidence="8">
        <text>a hydroperoxide + [thioredoxin]-dithiol = an alcohol + [thioredoxin]-disulfide + H2O</text>
        <dbReference type="Rhea" id="RHEA:62620"/>
        <dbReference type="Rhea" id="RHEA-COMP:10698"/>
        <dbReference type="Rhea" id="RHEA-COMP:10700"/>
        <dbReference type="ChEBI" id="CHEBI:15377"/>
        <dbReference type="ChEBI" id="CHEBI:29950"/>
        <dbReference type="ChEBI" id="CHEBI:30879"/>
        <dbReference type="ChEBI" id="CHEBI:35924"/>
        <dbReference type="ChEBI" id="CHEBI:50058"/>
        <dbReference type="EC" id="1.11.1.24"/>
    </reaction>
</comment>
<comment type="function">
    <text evidence="9">Thiol-specific peroxidase that catalyzes the reduction of hydrogen peroxide and organic hydroperoxides to water and alcohols, respectively.</text>
</comment>
<dbReference type="PANTHER" id="PTHR10681">
    <property type="entry name" value="THIOREDOXIN PEROXIDASE"/>
    <property type="match status" value="1"/>
</dbReference>